<dbReference type="Proteomes" id="UP000676776">
    <property type="component" value="Unassembled WGS sequence"/>
</dbReference>
<feature type="repeat" description="TPR" evidence="4">
    <location>
        <begin position="79"/>
        <end position="112"/>
    </location>
</feature>
<dbReference type="InterPro" id="IPR011712">
    <property type="entry name" value="Sig_transdc_His_kin_sub3_dim/P"/>
</dbReference>
<evidence type="ECO:0000313" key="9">
    <source>
        <dbReference type="EMBL" id="MBO3117726.1"/>
    </source>
</evidence>
<dbReference type="SUPFAM" id="SSF48452">
    <property type="entry name" value="TPR-like"/>
    <property type="match status" value="2"/>
</dbReference>
<gene>
    <name evidence="9" type="ORF">J4050_13295</name>
</gene>
<dbReference type="PROSITE" id="PS50005">
    <property type="entry name" value="TPR"/>
    <property type="match status" value="3"/>
</dbReference>
<dbReference type="InterPro" id="IPR005467">
    <property type="entry name" value="His_kinase_dom"/>
</dbReference>
<dbReference type="InterPro" id="IPR050482">
    <property type="entry name" value="Sensor_HK_TwoCompSys"/>
</dbReference>
<dbReference type="CDD" id="cd16917">
    <property type="entry name" value="HATPase_UhpB-NarQ-NarX-like"/>
    <property type="match status" value="1"/>
</dbReference>
<feature type="repeat" description="TPR" evidence="4">
    <location>
        <begin position="199"/>
        <end position="232"/>
    </location>
</feature>
<feature type="chain" id="PRO_5046778024" evidence="7">
    <location>
        <begin position="19"/>
        <end position="644"/>
    </location>
</feature>
<dbReference type="PROSITE" id="PS50109">
    <property type="entry name" value="HIS_KIN"/>
    <property type="match status" value="1"/>
</dbReference>
<feature type="repeat" description="TPR" evidence="4">
    <location>
        <begin position="239"/>
        <end position="272"/>
    </location>
</feature>
<name>A0ABS3T4R0_9FLAO</name>
<dbReference type="EMBL" id="JAGEVF010000011">
    <property type="protein sequence ID" value="MBO3117726.1"/>
    <property type="molecule type" value="Genomic_DNA"/>
</dbReference>
<evidence type="ECO:0000256" key="2">
    <source>
        <dbReference type="ARBA" id="ARBA00022777"/>
    </source>
</evidence>
<keyword evidence="2" id="KW-0418">Kinase</keyword>
<feature type="signal peptide" evidence="7">
    <location>
        <begin position="1"/>
        <end position="18"/>
    </location>
</feature>
<dbReference type="RefSeq" id="WP_208155079.1">
    <property type="nucleotide sequence ID" value="NZ_JAGEVF010000011.1"/>
</dbReference>
<protein>
    <submittedName>
        <fullName evidence="9">Tetratricopeptide repeat protein</fullName>
    </submittedName>
</protein>
<dbReference type="InterPro" id="IPR011990">
    <property type="entry name" value="TPR-like_helical_dom_sf"/>
</dbReference>
<feature type="transmembrane region" description="Helical" evidence="6">
    <location>
        <begin position="396"/>
        <end position="416"/>
    </location>
</feature>
<evidence type="ECO:0000256" key="4">
    <source>
        <dbReference type="PROSITE-ProRule" id="PRU00339"/>
    </source>
</evidence>
<dbReference type="Gene3D" id="1.25.40.10">
    <property type="entry name" value="Tetratricopeptide repeat domain"/>
    <property type="match status" value="2"/>
</dbReference>
<evidence type="ECO:0000256" key="5">
    <source>
        <dbReference type="SAM" id="Coils"/>
    </source>
</evidence>
<evidence type="ECO:0000256" key="6">
    <source>
        <dbReference type="SAM" id="Phobius"/>
    </source>
</evidence>
<dbReference type="Pfam" id="PF02518">
    <property type="entry name" value="HATPase_c"/>
    <property type="match status" value="1"/>
</dbReference>
<evidence type="ECO:0000259" key="8">
    <source>
        <dbReference type="PROSITE" id="PS50109"/>
    </source>
</evidence>
<keyword evidence="7" id="KW-0732">Signal</keyword>
<keyword evidence="6" id="KW-0472">Membrane</keyword>
<keyword evidence="10" id="KW-1185">Reference proteome</keyword>
<dbReference type="InterPro" id="IPR019734">
    <property type="entry name" value="TPR_rpt"/>
</dbReference>
<keyword evidence="3" id="KW-0902">Two-component regulatory system</keyword>
<evidence type="ECO:0000256" key="3">
    <source>
        <dbReference type="ARBA" id="ARBA00023012"/>
    </source>
</evidence>
<organism evidence="9 10">
    <name type="scientific">Winogradskyella pelagia</name>
    <dbReference type="NCBI Taxonomy" id="2819984"/>
    <lineage>
        <taxon>Bacteria</taxon>
        <taxon>Pseudomonadati</taxon>
        <taxon>Bacteroidota</taxon>
        <taxon>Flavobacteriia</taxon>
        <taxon>Flavobacteriales</taxon>
        <taxon>Flavobacteriaceae</taxon>
        <taxon>Winogradskyella</taxon>
    </lineage>
</organism>
<dbReference type="Pfam" id="PF07730">
    <property type="entry name" value="HisKA_3"/>
    <property type="match status" value="1"/>
</dbReference>
<keyword evidence="6" id="KW-0812">Transmembrane</keyword>
<proteinExistence type="predicted"/>
<dbReference type="Gene3D" id="1.20.5.1930">
    <property type="match status" value="1"/>
</dbReference>
<evidence type="ECO:0000313" key="10">
    <source>
        <dbReference type="Proteomes" id="UP000676776"/>
    </source>
</evidence>
<dbReference type="PANTHER" id="PTHR24421">
    <property type="entry name" value="NITRATE/NITRITE SENSOR PROTEIN NARX-RELATED"/>
    <property type="match status" value="1"/>
</dbReference>
<dbReference type="Gene3D" id="3.30.565.10">
    <property type="entry name" value="Histidine kinase-like ATPase, C-terminal domain"/>
    <property type="match status" value="1"/>
</dbReference>
<feature type="coiled-coil region" evidence="5">
    <location>
        <begin position="354"/>
        <end position="395"/>
    </location>
</feature>
<reference evidence="9 10" key="1">
    <citation type="submission" date="2021-03" db="EMBL/GenBank/DDBJ databases">
        <title>Winogradskyella sp. nov., isolated from costal sediment.</title>
        <authorList>
            <person name="Gao C."/>
        </authorList>
    </citation>
    <scope>NUCLEOTIDE SEQUENCE [LARGE SCALE GENOMIC DNA]</scope>
    <source>
        <strain evidence="9 10">DF17</strain>
    </source>
</reference>
<dbReference type="Pfam" id="PF13424">
    <property type="entry name" value="TPR_12"/>
    <property type="match status" value="3"/>
</dbReference>
<feature type="domain" description="Histidine kinase" evidence="8">
    <location>
        <begin position="455"/>
        <end position="644"/>
    </location>
</feature>
<dbReference type="SMART" id="SM00387">
    <property type="entry name" value="HATPase_c"/>
    <property type="match status" value="1"/>
</dbReference>
<dbReference type="SUPFAM" id="SSF55874">
    <property type="entry name" value="ATPase domain of HSP90 chaperone/DNA topoisomerase II/histidine kinase"/>
    <property type="match status" value="1"/>
</dbReference>
<accession>A0ABS3T4R0</accession>
<evidence type="ECO:0000256" key="1">
    <source>
        <dbReference type="ARBA" id="ARBA00022679"/>
    </source>
</evidence>
<keyword evidence="5" id="KW-0175">Coiled coil</keyword>
<keyword evidence="4" id="KW-0802">TPR repeat</keyword>
<dbReference type="SMART" id="SM00028">
    <property type="entry name" value="TPR"/>
    <property type="match status" value="6"/>
</dbReference>
<evidence type="ECO:0000256" key="7">
    <source>
        <dbReference type="SAM" id="SignalP"/>
    </source>
</evidence>
<keyword evidence="1" id="KW-0808">Transferase</keyword>
<comment type="caution">
    <text evidence="9">The sequence shown here is derived from an EMBL/GenBank/DDBJ whole genome shotgun (WGS) entry which is preliminary data.</text>
</comment>
<dbReference type="InterPro" id="IPR003594">
    <property type="entry name" value="HATPase_dom"/>
</dbReference>
<sequence length="644" mass="73396">MRKLLLLLSLFCLTQVSSQQHIIDSLKVVIRNTPSDSIKIRAYSDLCWYYRTVSQDSAFFYGNKALSLSKEKNNVKGEAQALNDLGILYYSKAQYNKALQFYFKSLKIRQTTPDSLGMASLYNKIGLVHQNTYRLDSALVYALKALSIYESNGIERNAFILKNNIANIYKNLKQYDKALATHKEIAQYNFAINDQLALVKSYNNIANAYILLADTTNAENYYSKSLKIARNKGFSKELAALYNNIGGIYMNRKKYLAAIDNYQKSLNIRRELNDNFGEGSTLLNLGSLYLETKQIGKVEPYLRESLALARASQANEQIMNAYDKLSIYFAYKDLPDSTKYYNALYKQFNDSLFNEKVVKQVADVQEKYNAVAREKEIITQRAEIAEKELDISKKNLYVLGLGGMVFIVTLLGLLFYNRQKLKTEQIKKESELKEALVRIETQNKLQDQRLRISRDLHDNIGAQLTFIISTLDNLKFGFKLPEKLNDKLQGVSEFTTSTIYELRDTIWAMNKNKISFEDLQVRISNFIEKANIAAQGIQFNFNVDKNVDTDASFNSVKGMNIYRIIQEAINNAIKYAEPKTITVNVSAEASQLCFTISDDGKGFNVDEEERGNGLHNMQKRANEIDGKLNIIAQIGKGTKITLNC</sequence>
<keyword evidence="6" id="KW-1133">Transmembrane helix</keyword>
<dbReference type="InterPro" id="IPR036890">
    <property type="entry name" value="HATPase_C_sf"/>
</dbReference>